<evidence type="ECO:0000313" key="8">
    <source>
        <dbReference type="Proteomes" id="UP001107558"/>
    </source>
</evidence>
<dbReference type="InterPro" id="IPR034353">
    <property type="entry name" value="ABT1/ESF2_RRM"/>
</dbReference>
<gene>
    <name evidence="7" type="ORF">PVAND_010941</name>
</gene>
<feature type="compositionally biased region" description="Acidic residues" evidence="6">
    <location>
        <begin position="29"/>
        <end position="43"/>
    </location>
</feature>
<reference evidence="7" key="1">
    <citation type="submission" date="2021-03" db="EMBL/GenBank/DDBJ databases">
        <title>Chromosome level genome of the anhydrobiotic midge Polypedilum vanderplanki.</title>
        <authorList>
            <person name="Yoshida Y."/>
            <person name="Kikawada T."/>
            <person name="Gusev O."/>
        </authorList>
    </citation>
    <scope>NUCLEOTIDE SEQUENCE</scope>
    <source>
        <strain evidence="7">NIAS01</strain>
        <tissue evidence="7">Whole body or cell culture</tissue>
    </source>
</reference>
<dbReference type="Gene3D" id="3.30.70.330">
    <property type="match status" value="1"/>
</dbReference>
<proteinExistence type="inferred from homology"/>
<dbReference type="SUPFAM" id="SSF54928">
    <property type="entry name" value="RNA-binding domain, RBD"/>
    <property type="match status" value="1"/>
</dbReference>
<evidence type="ECO:0000256" key="3">
    <source>
        <dbReference type="ARBA" id="ARBA00020737"/>
    </source>
</evidence>
<comment type="similarity">
    <text evidence="2">Belongs to the ESF2/ABP1 family.</text>
</comment>
<dbReference type="EMBL" id="JADBJN010000001">
    <property type="protein sequence ID" value="KAG5681515.1"/>
    <property type="molecule type" value="Genomic_DNA"/>
</dbReference>
<dbReference type="GO" id="GO:0003723">
    <property type="term" value="F:RNA binding"/>
    <property type="evidence" value="ECO:0007669"/>
    <property type="project" value="UniProtKB-KW"/>
</dbReference>
<organism evidence="7 8">
    <name type="scientific">Polypedilum vanderplanki</name>
    <name type="common">Sleeping chironomid midge</name>
    <dbReference type="NCBI Taxonomy" id="319348"/>
    <lineage>
        <taxon>Eukaryota</taxon>
        <taxon>Metazoa</taxon>
        <taxon>Ecdysozoa</taxon>
        <taxon>Arthropoda</taxon>
        <taxon>Hexapoda</taxon>
        <taxon>Insecta</taxon>
        <taxon>Pterygota</taxon>
        <taxon>Neoptera</taxon>
        <taxon>Endopterygota</taxon>
        <taxon>Diptera</taxon>
        <taxon>Nematocera</taxon>
        <taxon>Chironomoidea</taxon>
        <taxon>Chironomidae</taxon>
        <taxon>Chironominae</taxon>
        <taxon>Polypedilum</taxon>
        <taxon>Polypedilum</taxon>
    </lineage>
</organism>
<feature type="region of interest" description="Disordered" evidence="6">
    <location>
        <begin position="1"/>
        <end position="62"/>
    </location>
</feature>
<name>A0A9J6CIF3_POLVA</name>
<dbReference type="GO" id="GO:0034462">
    <property type="term" value="P:small-subunit processome assembly"/>
    <property type="evidence" value="ECO:0007669"/>
    <property type="project" value="TreeGrafter"/>
</dbReference>
<dbReference type="PANTHER" id="PTHR12311">
    <property type="entry name" value="ACTIVATOR OF BASAL TRANSCRIPTION 1"/>
    <property type="match status" value="1"/>
</dbReference>
<evidence type="ECO:0000256" key="2">
    <source>
        <dbReference type="ARBA" id="ARBA00005819"/>
    </source>
</evidence>
<comment type="caution">
    <text evidence="7">The sequence shown here is derived from an EMBL/GenBank/DDBJ whole genome shotgun (WGS) entry which is preliminary data.</text>
</comment>
<dbReference type="GO" id="GO:0000447">
    <property type="term" value="P:endonucleolytic cleavage in ITS1 to separate SSU-rRNA from 5.8S rRNA and LSU-rRNA from tricistronic rRNA transcript (SSU-rRNA, 5.8S rRNA, LSU-rRNA)"/>
    <property type="evidence" value="ECO:0007669"/>
    <property type="project" value="TreeGrafter"/>
</dbReference>
<keyword evidence="4" id="KW-0694">RNA-binding</keyword>
<dbReference type="CDD" id="cd12263">
    <property type="entry name" value="RRM_ABT1_like"/>
    <property type="match status" value="1"/>
</dbReference>
<dbReference type="InterPro" id="IPR039119">
    <property type="entry name" value="ABT1/Esf2"/>
</dbReference>
<dbReference type="GO" id="GO:0000480">
    <property type="term" value="P:endonucleolytic cleavage in 5'-ETS of tricistronic rRNA transcript (SSU-rRNA, 5.8S rRNA, LSU-rRNA)"/>
    <property type="evidence" value="ECO:0007669"/>
    <property type="project" value="TreeGrafter"/>
</dbReference>
<keyword evidence="8" id="KW-1185">Reference proteome</keyword>
<evidence type="ECO:0000313" key="7">
    <source>
        <dbReference type="EMBL" id="KAG5681515.1"/>
    </source>
</evidence>
<evidence type="ECO:0000256" key="1">
    <source>
        <dbReference type="ARBA" id="ARBA00004604"/>
    </source>
</evidence>
<keyword evidence="5" id="KW-0539">Nucleus</keyword>
<comment type="subcellular location">
    <subcellularLocation>
        <location evidence="1">Nucleus</location>
        <location evidence="1">Nucleolus</location>
    </subcellularLocation>
</comment>
<dbReference type="OrthoDB" id="287393at2759"/>
<evidence type="ECO:0000256" key="6">
    <source>
        <dbReference type="SAM" id="MobiDB-lite"/>
    </source>
</evidence>
<evidence type="ECO:0000256" key="4">
    <source>
        <dbReference type="ARBA" id="ARBA00022884"/>
    </source>
</evidence>
<sequence>MKSKKRDSIIRIKHFSDSKGDEANNESQMETDENEDQNEEDESQINSENEEKPLTSSNNKQQIKKKIRKKGIIYISNIPKHMNVAICRELMEQFGEVGRIFLQPDNIEMAKKSSKKKKNIVFKEGWVEFQKKKVAKFVAQHINNTPISQKKGSNFCDILWSLKYLPGFKWIHLSERLTYERAVQHQRKQMAIGKARKEANFFQNNLDKSEKFEKKKKKLKSQE</sequence>
<protein>
    <recommendedName>
        <fullName evidence="3">Activator of basal transcription 1</fullName>
    </recommendedName>
</protein>
<evidence type="ECO:0000256" key="5">
    <source>
        <dbReference type="ARBA" id="ARBA00023242"/>
    </source>
</evidence>
<dbReference type="AlphaFoldDB" id="A0A9J6CIF3"/>
<dbReference type="PANTHER" id="PTHR12311:SF7">
    <property type="entry name" value="ACTIVATOR OF BASAL TRANSCRIPTION 1"/>
    <property type="match status" value="1"/>
</dbReference>
<feature type="compositionally biased region" description="Basic and acidic residues" evidence="6">
    <location>
        <begin position="1"/>
        <end position="22"/>
    </location>
</feature>
<dbReference type="GO" id="GO:0005730">
    <property type="term" value="C:nucleolus"/>
    <property type="evidence" value="ECO:0007669"/>
    <property type="project" value="UniProtKB-SubCell"/>
</dbReference>
<dbReference type="GO" id="GO:0000472">
    <property type="term" value="P:endonucleolytic cleavage to generate mature 5'-end of SSU-rRNA from (SSU-rRNA, 5.8S rRNA, LSU-rRNA)"/>
    <property type="evidence" value="ECO:0007669"/>
    <property type="project" value="TreeGrafter"/>
</dbReference>
<dbReference type="InterPro" id="IPR035979">
    <property type="entry name" value="RBD_domain_sf"/>
</dbReference>
<accession>A0A9J6CIF3</accession>
<dbReference type="Proteomes" id="UP001107558">
    <property type="component" value="Chromosome 1"/>
</dbReference>
<dbReference type="InterPro" id="IPR012677">
    <property type="entry name" value="Nucleotide-bd_a/b_plait_sf"/>
</dbReference>